<accession>A0ABQ0AIM8</accession>
<reference evidence="1 2" key="1">
    <citation type="submission" date="2024-04" db="EMBL/GenBank/DDBJ databases">
        <title>Draft genome sequence of Pseudophaeobacter arcticus NBRC 116598.</title>
        <authorList>
            <person name="Miyakawa T."/>
            <person name="Kusuya Y."/>
            <person name="Miura T."/>
        </authorList>
    </citation>
    <scope>NUCLEOTIDE SEQUENCE [LARGE SCALE GENOMIC DNA]</scope>
    <source>
        <strain evidence="1 2">SU-CL00105</strain>
    </source>
</reference>
<dbReference type="EMBL" id="BAABWU010000003">
    <property type="protein sequence ID" value="GAA6195736.1"/>
    <property type="molecule type" value="Genomic_DNA"/>
</dbReference>
<gene>
    <name evidence="1" type="ORF">NBRC116598_11800</name>
</gene>
<keyword evidence="2" id="KW-1185">Reference proteome</keyword>
<comment type="caution">
    <text evidence="1">The sequence shown here is derived from an EMBL/GenBank/DDBJ whole genome shotgun (WGS) entry which is preliminary data.</text>
</comment>
<protein>
    <submittedName>
        <fullName evidence="1">Uncharacterized protein</fullName>
    </submittedName>
</protein>
<dbReference type="RefSeq" id="WP_353397890.1">
    <property type="nucleotide sequence ID" value="NZ_BAABWU010000003.1"/>
</dbReference>
<organism evidence="1 2">
    <name type="scientific">Pseudophaeobacter arcticus</name>
    <dbReference type="NCBI Taxonomy" id="385492"/>
    <lineage>
        <taxon>Bacteria</taxon>
        <taxon>Pseudomonadati</taxon>
        <taxon>Pseudomonadota</taxon>
        <taxon>Alphaproteobacteria</taxon>
        <taxon>Rhodobacterales</taxon>
        <taxon>Paracoccaceae</taxon>
        <taxon>Pseudophaeobacter</taxon>
    </lineage>
</organism>
<evidence type="ECO:0000313" key="1">
    <source>
        <dbReference type="EMBL" id="GAA6195736.1"/>
    </source>
</evidence>
<dbReference type="Proteomes" id="UP001441944">
    <property type="component" value="Unassembled WGS sequence"/>
</dbReference>
<sequence>MLINIYARSMMTAARQPCVLVRDIPPATVTAAEPDTNATPGWFAKMLRLFKLRATKARQARQPLRCVDLQNL</sequence>
<proteinExistence type="predicted"/>
<evidence type="ECO:0000313" key="2">
    <source>
        <dbReference type="Proteomes" id="UP001441944"/>
    </source>
</evidence>
<name>A0ABQ0AIM8_9RHOB</name>